<gene>
    <name evidence="2" type="ORF">CDD81_5615</name>
</gene>
<keyword evidence="1" id="KW-0732">Signal</keyword>
<accession>A0A2C5Y9J9</accession>
<dbReference type="EMBL" id="NJET01000045">
    <property type="protein sequence ID" value="PHH63634.1"/>
    <property type="molecule type" value="Genomic_DNA"/>
</dbReference>
<organism evidence="2 3">
    <name type="scientific">Ophiocordyceps australis</name>
    <dbReference type="NCBI Taxonomy" id="1399860"/>
    <lineage>
        <taxon>Eukaryota</taxon>
        <taxon>Fungi</taxon>
        <taxon>Dikarya</taxon>
        <taxon>Ascomycota</taxon>
        <taxon>Pezizomycotina</taxon>
        <taxon>Sordariomycetes</taxon>
        <taxon>Hypocreomycetidae</taxon>
        <taxon>Hypocreales</taxon>
        <taxon>Ophiocordycipitaceae</taxon>
        <taxon>Ophiocordyceps</taxon>
    </lineage>
</organism>
<dbReference type="AlphaFoldDB" id="A0A2C5Y9J9"/>
<feature type="chain" id="PRO_5012699664" evidence="1">
    <location>
        <begin position="19"/>
        <end position="122"/>
    </location>
</feature>
<sequence>MKYSILALAATFASMASAQPVDGARPVVMAKAQVEFPRSNYGNLQRALEILGADTGHAVSAYDCTAPIGRWACEVTKPVSHEGMEKLEKELGGKVKYLPSIDICSLEVASQLDMCKPSVQGQ</sequence>
<comment type="caution">
    <text evidence="2">The sequence shown here is derived from an EMBL/GenBank/DDBJ whole genome shotgun (WGS) entry which is preliminary data.</text>
</comment>
<evidence type="ECO:0000256" key="1">
    <source>
        <dbReference type="SAM" id="SignalP"/>
    </source>
</evidence>
<evidence type="ECO:0000313" key="3">
    <source>
        <dbReference type="Proteomes" id="UP000226192"/>
    </source>
</evidence>
<dbReference type="Proteomes" id="UP000226192">
    <property type="component" value="Unassembled WGS sequence"/>
</dbReference>
<keyword evidence="3" id="KW-1185">Reference proteome</keyword>
<reference evidence="2 3" key="1">
    <citation type="submission" date="2017-06" db="EMBL/GenBank/DDBJ databases">
        <title>Ant-infecting Ophiocordyceps genomes reveal a high diversity of potential behavioral manipulation genes and a possible major role for enterotoxins.</title>
        <authorList>
            <person name="De Bekker C."/>
            <person name="Evans H.C."/>
            <person name="Brachmann A."/>
            <person name="Hughes D.P."/>
        </authorList>
    </citation>
    <scope>NUCLEOTIDE SEQUENCE [LARGE SCALE GENOMIC DNA]</scope>
    <source>
        <strain evidence="2 3">Map64</strain>
    </source>
</reference>
<proteinExistence type="predicted"/>
<evidence type="ECO:0000313" key="2">
    <source>
        <dbReference type="EMBL" id="PHH63634.1"/>
    </source>
</evidence>
<feature type="signal peptide" evidence="1">
    <location>
        <begin position="1"/>
        <end position="18"/>
    </location>
</feature>
<name>A0A2C5Y9J9_9HYPO</name>
<protein>
    <submittedName>
        <fullName evidence="2">Uncharacterized protein</fullName>
    </submittedName>
</protein>